<name>A0A5M8B1E1_9BURK</name>
<dbReference type="Proteomes" id="UP000324324">
    <property type="component" value="Unassembled WGS sequence"/>
</dbReference>
<evidence type="ECO:0000313" key="1">
    <source>
        <dbReference type="EMBL" id="KAA6129627.1"/>
    </source>
</evidence>
<keyword evidence="2" id="KW-1185">Reference proteome</keyword>
<dbReference type="EMBL" id="VWRN01000017">
    <property type="protein sequence ID" value="KAA6129627.1"/>
    <property type="molecule type" value="Genomic_DNA"/>
</dbReference>
<sequence>MNQQHNQNQNQNQYTVAVHPIQQSPGQWFATYIVSRYESGRERVLENVAVRDTLHRTEAQAKQVARQAGERAITRLRRH</sequence>
<dbReference type="RefSeq" id="WP_149319965.1">
    <property type="nucleotide sequence ID" value="NZ_VWRN01000017.1"/>
</dbReference>
<evidence type="ECO:0000313" key="2">
    <source>
        <dbReference type="Proteomes" id="UP000324324"/>
    </source>
</evidence>
<protein>
    <submittedName>
        <fullName evidence="1">Isochorismatase</fullName>
    </submittedName>
</protein>
<accession>A0A5M8B1E1</accession>
<organism evidence="1 2">
    <name type="scientific">Cupriavidus cauae</name>
    <dbReference type="NCBI Taxonomy" id="2608999"/>
    <lineage>
        <taxon>Bacteria</taxon>
        <taxon>Pseudomonadati</taxon>
        <taxon>Pseudomonadota</taxon>
        <taxon>Betaproteobacteria</taxon>
        <taxon>Burkholderiales</taxon>
        <taxon>Burkholderiaceae</taxon>
        <taxon>Cupriavidus</taxon>
    </lineage>
</organism>
<dbReference type="AlphaFoldDB" id="A0A5M8B1E1"/>
<comment type="caution">
    <text evidence="1">The sequence shown here is derived from an EMBL/GenBank/DDBJ whole genome shotgun (WGS) entry which is preliminary data.</text>
</comment>
<gene>
    <name evidence="1" type="ORF">F1599_04980</name>
</gene>
<reference evidence="1 2" key="1">
    <citation type="submission" date="2019-09" db="EMBL/GenBank/DDBJ databases">
        <title>Isolation of a novel species in the genus Cupriavidus from patients with sepsis using whole genome sequencing.</title>
        <authorList>
            <person name="Kweon O.J."/>
            <person name="Lee M.-K."/>
        </authorList>
    </citation>
    <scope>NUCLEOTIDE SEQUENCE [LARGE SCALE GENOMIC DNA]</scope>
    <source>
        <strain evidence="1 2">MKL-01</strain>
    </source>
</reference>
<proteinExistence type="predicted"/>